<keyword evidence="2" id="KW-0732">Signal</keyword>
<dbReference type="CDD" id="cd22954">
    <property type="entry name" value="PLL_lectin"/>
    <property type="match status" value="1"/>
</dbReference>
<dbReference type="Proteomes" id="UP000001056">
    <property type="component" value="Unassembled WGS sequence"/>
</dbReference>
<dbReference type="HOGENOM" id="CLU_687153_0_0_1"/>
<feature type="region of interest" description="Disordered" evidence="1">
    <location>
        <begin position="59"/>
        <end position="107"/>
    </location>
</feature>
<evidence type="ECO:0000256" key="2">
    <source>
        <dbReference type="SAM" id="SignalP"/>
    </source>
</evidence>
<dbReference type="Pfam" id="PF26607">
    <property type="entry name" value="DUF8189"/>
    <property type="match status" value="1"/>
</dbReference>
<name>Q2H1B0_CHAGB</name>
<evidence type="ECO:0000313" key="5">
    <source>
        <dbReference type="Proteomes" id="UP000001056"/>
    </source>
</evidence>
<dbReference type="GeneID" id="4392243"/>
<keyword evidence="5" id="KW-1185">Reference proteome</keyword>
<dbReference type="InterPro" id="IPR058502">
    <property type="entry name" value="PLL-like_beta-prop"/>
</dbReference>
<dbReference type="EMBL" id="CH408032">
    <property type="protein sequence ID" value="EAQ87817.1"/>
    <property type="molecule type" value="Genomic_DNA"/>
</dbReference>
<protein>
    <recommendedName>
        <fullName evidence="3">PLL-like beta propeller domain-containing protein</fullName>
    </recommendedName>
</protein>
<reference evidence="5" key="1">
    <citation type="journal article" date="2015" name="Genome Announc.">
        <title>Draft genome sequence of the cellulolytic fungus Chaetomium globosum.</title>
        <authorList>
            <person name="Cuomo C.A."/>
            <person name="Untereiner W.A."/>
            <person name="Ma L.-J."/>
            <person name="Grabherr M."/>
            <person name="Birren B.W."/>
        </authorList>
    </citation>
    <scope>NUCLEOTIDE SEQUENCE [LARGE SCALE GENOMIC DNA]</scope>
    <source>
        <strain evidence="5">ATCC 6205 / CBS 148.51 / DSM 1962 / NBRC 6347 / NRRL 1970</strain>
    </source>
</reference>
<gene>
    <name evidence="4" type="ORF">CHGG_04436</name>
</gene>
<dbReference type="RefSeq" id="XP_001223650.1">
    <property type="nucleotide sequence ID" value="XM_001223649.1"/>
</dbReference>
<dbReference type="AlphaFoldDB" id="Q2H1B0"/>
<dbReference type="eggNOG" id="ENOG502S0DV">
    <property type="taxonomic scope" value="Eukaryota"/>
</dbReference>
<dbReference type="VEuPathDB" id="FungiDB:CHGG_04436"/>
<dbReference type="OrthoDB" id="406838at2759"/>
<feature type="signal peptide" evidence="2">
    <location>
        <begin position="1"/>
        <end position="17"/>
    </location>
</feature>
<proteinExistence type="predicted"/>
<feature type="domain" description="PLL-like beta propeller" evidence="3">
    <location>
        <begin position="129"/>
        <end position="400"/>
    </location>
</feature>
<evidence type="ECO:0000256" key="1">
    <source>
        <dbReference type="SAM" id="MobiDB-lite"/>
    </source>
</evidence>
<organism evidence="4 5">
    <name type="scientific">Chaetomium globosum (strain ATCC 6205 / CBS 148.51 / DSM 1962 / NBRC 6347 / NRRL 1970)</name>
    <name type="common">Soil fungus</name>
    <dbReference type="NCBI Taxonomy" id="306901"/>
    <lineage>
        <taxon>Eukaryota</taxon>
        <taxon>Fungi</taxon>
        <taxon>Dikarya</taxon>
        <taxon>Ascomycota</taxon>
        <taxon>Pezizomycotina</taxon>
        <taxon>Sordariomycetes</taxon>
        <taxon>Sordariomycetidae</taxon>
        <taxon>Sordariales</taxon>
        <taxon>Chaetomiaceae</taxon>
        <taxon>Chaetomium</taxon>
    </lineage>
</organism>
<dbReference type="Gene3D" id="2.120.10.70">
    <property type="entry name" value="Fucose-specific lectin"/>
    <property type="match status" value="2"/>
</dbReference>
<accession>Q2H1B0</accession>
<feature type="chain" id="PRO_5004208681" description="PLL-like beta propeller domain-containing protein" evidence="2">
    <location>
        <begin position="18"/>
        <end position="406"/>
    </location>
</feature>
<evidence type="ECO:0000313" key="4">
    <source>
        <dbReference type="EMBL" id="EAQ87817.1"/>
    </source>
</evidence>
<dbReference type="OMA" id="GDNALWH"/>
<dbReference type="STRING" id="306901.Q2H1B0"/>
<feature type="compositionally biased region" description="Polar residues" evidence="1">
    <location>
        <begin position="80"/>
        <end position="106"/>
    </location>
</feature>
<evidence type="ECO:0000259" key="3">
    <source>
        <dbReference type="Pfam" id="PF26607"/>
    </source>
</evidence>
<dbReference type="InParanoid" id="Q2H1B0"/>
<dbReference type="SUPFAM" id="SSF89372">
    <property type="entry name" value="Fucose-specific lectin"/>
    <property type="match status" value="1"/>
</dbReference>
<sequence>MHLLSLLLVAFSGLVVSVPQHGANLFRPEPRANHLDWNAPRGHSTFLMKRSNLLSEEYFNNPPVKRSPDTSPAHPVVPLTKSSLSDRATSGQWENLEGSSTWNPTPASWGGSRQDVYYVHKDRTCKYRTYDGGKWGGWQDIGGSFDSPAAACSRKKENMHIFCKGTDGQAWHRAYDSGSGSGGWGPWQGMGGSVKHYPSACSWGKDHVSVYVSSSDGECWHRRYDDGQKGWYGWENMGGYLDGPPKAVTWGQGHTSVFCKGQDGQAWHRKYESGWGQWESLGGTLDGEPAACAWDGRMDVFVKGSDGACWHKTYKRGTGWGGWENMGGKIKGGKAPDVVYYGGKMEVYITGDDNALYRKVWKDDKWTSDWENMGGSMYTKPNAVTWDDGKMDVYGSGSDGSCRRCY</sequence>